<keyword evidence="4" id="KW-0808">Transferase</keyword>
<reference evidence="7" key="1">
    <citation type="submission" date="2020-11" db="EMBL/GenBank/DDBJ databases">
        <authorList>
            <person name="Tran Van P."/>
        </authorList>
    </citation>
    <scope>NUCLEOTIDE SEQUENCE</scope>
</reference>
<dbReference type="Pfam" id="PF02825">
    <property type="entry name" value="WWE"/>
    <property type="match status" value="1"/>
</dbReference>
<feature type="region of interest" description="Disordered" evidence="5">
    <location>
        <begin position="116"/>
        <end position="139"/>
    </location>
</feature>
<accession>A0A7R9A796</accession>
<evidence type="ECO:0000256" key="2">
    <source>
        <dbReference type="ARBA" id="ARBA00023242"/>
    </source>
</evidence>
<dbReference type="SUPFAM" id="SSF117839">
    <property type="entry name" value="WWE domain"/>
    <property type="match status" value="1"/>
</dbReference>
<dbReference type="SUPFAM" id="SSF56399">
    <property type="entry name" value="ADP-ribosylation"/>
    <property type="match status" value="1"/>
</dbReference>
<dbReference type="Proteomes" id="UP000677054">
    <property type="component" value="Unassembled WGS sequence"/>
</dbReference>
<dbReference type="AlphaFoldDB" id="A0A7R9A796"/>
<comment type="subcellular location">
    <subcellularLocation>
        <location evidence="1">Nucleus</location>
    </subcellularLocation>
</comment>
<dbReference type="OrthoDB" id="6133115at2759"/>
<dbReference type="InterPro" id="IPR012317">
    <property type="entry name" value="Poly(ADP-ribose)pol_cat_dom"/>
</dbReference>
<dbReference type="Pfam" id="PF00644">
    <property type="entry name" value="PARP"/>
    <property type="match status" value="1"/>
</dbReference>
<sequence length="324" mass="37086">MHILALEDKYADPNIDKVTLRAFGSKGFGFIKHLLEDSDCEVDFNKMTLLKLISGVAMEMQRLCTDSTAMAGEKDIEKAYIAYLTSQGEASLQFSTSEFKYEIDFLKMVQTNKNLGTERKVRRRPAPSPIPSESSGEAANDYRHVPKHWNPMKDEHYCLVPLSPTALEYKDIATLMKDSGMQIRKVTRVQNPFRWEMYQNKKCHFLKTDFKDDPSKLNERYLFHGTSIANIQSICEKNFNWRLHGTANGTAFGKGVYFATDPYLSMKYAKGENCMFVVKVLIGLYTEGDSSMTLPPTGYHSTSGPNMIIKYYDDEFYPAYIIEY</sequence>
<feature type="domain" description="PARP catalytic" evidence="6">
    <location>
        <begin position="143"/>
        <end position="324"/>
    </location>
</feature>
<name>A0A7R9A796_9CRUS</name>
<proteinExistence type="inferred from homology"/>
<organism evidence="7">
    <name type="scientific">Darwinula stevensoni</name>
    <dbReference type="NCBI Taxonomy" id="69355"/>
    <lineage>
        <taxon>Eukaryota</taxon>
        <taxon>Metazoa</taxon>
        <taxon>Ecdysozoa</taxon>
        <taxon>Arthropoda</taxon>
        <taxon>Crustacea</taxon>
        <taxon>Oligostraca</taxon>
        <taxon>Ostracoda</taxon>
        <taxon>Podocopa</taxon>
        <taxon>Podocopida</taxon>
        <taxon>Darwinulocopina</taxon>
        <taxon>Darwinuloidea</taxon>
        <taxon>Darwinulidae</taxon>
        <taxon>Darwinula</taxon>
    </lineage>
</organism>
<dbReference type="InterPro" id="IPR037197">
    <property type="entry name" value="WWE_dom_sf"/>
</dbReference>
<evidence type="ECO:0000256" key="3">
    <source>
        <dbReference type="ARBA" id="ARBA00024347"/>
    </source>
</evidence>
<dbReference type="InterPro" id="IPR051712">
    <property type="entry name" value="ARTD-AVP"/>
</dbReference>
<dbReference type="PROSITE" id="PS51059">
    <property type="entry name" value="PARP_CATALYTIC"/>
    <property type="match status" value="1"/>
</dbReference>
<evidence type="ECO:0000256" key="4">
    <source>
        <dbReference type="RuleBase" id="RU362114"/>
    </source>
</evidence>
<dbReference type="InterPro" id="IPR004170">
    <property type="entry name" value="WWE_dom"/>
</dbReference>
<dbReference type="Gene3D" id="3.90.228.10">
    <property type="match status" value="1"/>
</dbReference>
<keyword evidence="2" id="KW-0539">Nucleus</keyword>
<evidence type="ECO:0000256" key="1">
    <source>
        <dbReference type="ARBA" id="ARBA00004123"/>
    </source>
</evidence>
<dbReference type="EMBL" id="LR900890">
    <property type="protein sequence ID" value="CAD7247190.1"/>
    <property type="molecule type" value="Genomic_DNA"/>
</dbReference>
<dbReference type="GO" id="GO:0003950">
    <property type="term" value="F:NAD+ poly-ADP-ribosyltransferase activity"/>
    <property type="evidence" value="ECO:0007669"/>
    <property type="project" value="UniProtKB-UniRule"/>
</dbReference>
<dbReference type="PANTHER" id="PTHR45740:SF2">
    <property type="entry name" value="POLY [ADP-RIBOSE] POLYMERASE"/>
    <property type="match status" value="1"/>
</dbReference>
<evidence type="ECO:0000259" key="6">
    <source>
        <dbReference type="PROSITE" id="PS51059"/>
    </source>
</evidence>
<keyword evidence="4" id="KW-0520">NAD</keyword>
<dbReference type="Gene3D" id="3.30.720.50">
    <property type="match status" value="1"/>
</dbReference>
<evidence type="ECO:0000256" key="5">
    <source>
        <dbReference type="SAM" id="MobiDB-lite"/>
    </source>
</evidence>
<dbReference type="GO" id="GO:1990404">
    <property type="term" value="F:NAD+-protein mono-ADP-ribosyltransferase activity"/>
    <property type="evidence" value="ECO:0007669"/>
    <property type="project" value="TreeGrafter"/>
</dbReference>
<dbReference type="PANTHER" id="PTHR45740">
    <property type="entry name" value="POLY [ADP-RIBOSE] POLYMERASE"/>
    <property type="match status" value="1"/>
</dbReference>
<keyword evidence="8" id="KW-1185">Reference proteome</keyword>
<comment type="similarity">
    <text evidence="3">Belongs to the ARTD/PARP family.</text>
</comment>
<protein>
    <recommendedName>
        <fullName evidence="4">Poly [ADP-ribose] polymerase</fullName>
        <shortName evidence="4">PARP</shortName>
        <ecNumber evidence="4">2.4.2.-</ecNumber>
    </recommendedName>
</protein>
<evidence type="ECO:0000313" key="8">
    <source>
        <dbReference type="Proteomes" id="UP000677054"/>
    </source>
</evidence>
<dbReference type="EC" id="2.4.2.-" evidence="4"/>
<dbReference type="EMBL" id="CAJPEV010001373">
    <property type="protein sequence ID" value="CAG0892293.1"/>
    <property type="molecule type" value="Genomic_DNA"/>
</dbReference>
<dbReference type="GO" id="GO:0005634">
    <property type="term" value="C:nucleus"/>
    <property type="evidence" value="ECO:0007669"/>
    <property type="project" value="UniProtKB-SubCell"/>
</dbReference>
<evidence type="ECO:0000313" key="7">
    <source>
        <dbReference type="EMBL" id="CAD7247190.1"/>
    </source>
</evidence>
<keyword evidence="4" id="KW-0328">Glycosyltransferase</keyword>
<gene>
    <name evidence="7" type="ORF">DSTB1V02_LOCUS7024</name>
</gene>